<accession>A0A2T7BK64</accession>
<comment type="caution">
    <text evidence="3">The sequence shown here is derived from an EMBL/GenBank/DDBJ whole genome shotgun (WGS) entry which is preliminary data.</text>
</comment>
<dbReference type="Pfam" id="PF01551">
    <property type="entry name" value="Peptidase_M23"/>
    <property type="match status" value="2"/>
</dbReference>
<dbReference type="EMBL" id="QCYK01000001">
    <property type="protein sequence ID" value="PUZ28066.1"/>
    <property type="molecule type" value="Genomic_DNA"/>
</dbReference>
<dbReference type="AlphaFoldDB" id="A0A2T7BK64"/>
<evidence type="ECO:0000259" key="2">
    <source>
        <dbReference type="Pfam" id="PF01551"/>
    </source>
</evidence>
<name>A0A2T7BK64_9BACT</name>
<dbReference type="Proteomes" id="UP000244450">
    <property type="component" value="Unassembled WGS sequence"/>
</dbReference>
<dbReference type="InterPro" id="IPR050570">
    <property type="entry name" value="Cell_wall_metabolism_enzyme"/>
</dbReference>
<keyword evidence="4" id="KW-1185">Reference proteome</keyword>
<feature type="signal peptide" evidence="1">
    <location>
        <begin position="1"/>
        <end position="18"/>
    </location>
</feature>
<dbReference type="PANTHER" id="PTHR21666:SF285">
    <property type="entry name" value="M23 FAMILY METALLOPEPTIDASE"/>
    <property type="match status" value="1"/>
</dbReference>
<evidence type="ECO:0000256" key="1">
    <source>
        <dbReference type="SAM" id="SignalP"/>
    </source>
</evidence>
<dbReference type="RefSeq" id="WP_108684707.1">
    <property type="nucleotide sequence ID" value="NZ_QCYK01000001.1"/>
</dbReference>
<feature type="chain" id="PRO_5015437795" evidence="1">
    <location>
        <begin position="19"/>
        <end position="566"/>
    </location>
</feature>
<dbReference type="SUPFAM" id="SSF51261">
    <property type="entry name" value="Duplicated hybrid motif"/>
    <property type="match status" value="1"/>
</dbReference>
<dbReference type="InterPro" id="IPR011055">
    <property type="entry name" value="Dup_hybrid_motif"/>
</dbReference>
<sequence length="566" mass="63001">MKRYFGFCLFLAPLLASAQDMPVKNYPKGYFRDPLDIPISLAGNFGELRPNHFHSGMDIKTNQRENLAVHAAADGYVSRVGVSHTGFGNVIYITHPNGFTTVHGHLNRFFPALEKYVKDQEYKTESWACDMAIPANMFPVKKGQFIAWSGNTGGSAGPHLHFEIRETASGKPVNPLLFGFDVPDTRAPEVYRIAVYNRFTSIYQQSPQMISVKKVGNVYQPATPVITTSHSLVSIGVQAIDRQNNSENANGIYEAVLLQDNTPDIGFQLDHIGYEETRYINAHVDYKTKKNGGPYLQLLYALPGNKLDIYHPLKGSGIVSLSDGAVHNLQLQVKDAYGNTSIVKFALQCKGEDEPADSCAKMIRPSMRNDFANANVAFSLGEDEVYDSFCFDYAERPAKDADYYSNSYQLQSVLVPVHDTFSVRIKPTKPVPAALTNKIVMIREGGGDRAAAAVKLENGWYRGVFKELGNFHLETDLKDPTIKPLGKVTPHMSLKTATKISFAMGDNNGIKSYRGMLDGKWLMFSRKNNVLTYTFEEHCPEGEHTLALTVTDLADNSTTYTLQFKR</sequence>
<gene>
    <name evidence="3" type="ORF">DCC81_00855</name>
</gene>
<dbReference type="OrthoDB" id="9810477at2"/>
<dbReference type="InterPro" id="IPR016047">
    <property type="entry name" value="M23ase_b-sheet_dom"/>
</dbReference>
<organism evidence="3 4">
    <name type="scientific">Chitinophaga parva</name>
    <dbReference type="NCBI Taxonomy" id="2169414"/>
    <lineage>
        <taxon>Bacteria</taxon>
        <taxon>Pseudomonadati</taxon>
        <taxon>Bacteroidota</taxon>
        <taxon>Chitinophagia</taxon>
        <taxon>Chitinophagales</taxon>
        <taxon>Chitinophagaceae</taxon>
        <taxon>Chitinophaga</taxon>
    </lineage>
</organism>
<protein>
    <submittedName>
        <fullName evidence="3">M23 family peptidase</fullName>
    </submittedName>
</protein>
<dbReference type="GO" id="GO:0004222">
    <property type="term" value="F:metalloendopeptidase activity"/>
    <property type="evidence" value="ECO:0007669"/>
    <property type="project" value="TreeGrafter"/>
</dbReference>
<evidence type="ECO:0000313" key="3">
    <source>
        <dbReference type="EMBL" id="PUZ28066.1"/>
    </source>
</evidence>
<feature type="domain" description="M23ase beta-sheet core" evidence="2">
    <location>
        <begin position="140"/>
        <end position="175"/>
    </location>
</feature>
<feature type="domain" description="M23ase beta-sheet core" evidence="2">
    <location>
        <begin position="53"/>
        <end position="117"/>
    </location>
</feature>
<proteinExistence type="predicted"/>
<keyword evidence="1" id="KW-0732">Signal</keyword>
<dbReference type="PANTHER" id="PTHR21666">
    <property type="entry name" value="PEPTIDASE-RELATED"/>
    <property type="match status" value="1"/>
</dbReference>
<reference evidence="3 4" key="1">
    <citation type="submission" date="2018-04" db="EMBL/GenBank/DDBJ databases">
        <title>Chitinophaga fuyangensis sp. nov., isolated from soil in a chemical factory.</title>
        <authorList>
            <person name="Chen K."/>
        </authorList>
    </citation>
    <scope>NUCLEOTIDE SEQUENCE [LARGE SCALE GENOMIC DNA]</scope>
    <source>
        <strain evidence="3 4">LY-1</strain>
    </source>
</reference>
<dbReference type="Gene3D" id="2.70.70.10">
    <property type="entry name" value="Glucose Permease (Domain IIA)"/>
    <property type="match status" value="1"/>
</dbReference>
<evidence type="ECO:0000313" key="4">
    <source>
        <dbReference type="Proteomes" id="UP000244450"/>
    </source>
</evidence>
<dbReference type="CDD" id="cd12797">
    <property type="entry name" value="M23_peptidase"/>
    <property type="match status" value="1"/>
</dbReference>